<accession>A0ABT0AHB3</accession>
<organism evidence="2 3">
    <name type="scientific">Novosphingobium mangrovi</name>
    <name type="common">ex Hu et al. 2023</name>
    <dbReference type="NCBI Taxonomy" id="2930094"/>
    <lineage>
        <taxon>Bacteria</taxon>
        <taxon>Pseudomonadati</taxon>
        <taxon>Pseudomonadota</taxon>
        <taxon>Alphaproteobacteria</taxon>
        <taxon>Sphingomonadales</taxon>
        <taxon>Sphingomonadaceae</taxon>
        <taxon>Novosphingobium</taxon>
    </lineage>
</organism>
<feature type="region of interest" description="Disordered" evidence="1">
    <location>
        <begin position="774"/>
        <end position="800"/>
    </location>
</feature>
<feature type="region of interest" description="Disordered" evidence="1">
    <location>
        <begin position="1"/>
        <end position="25"/>
    </location>
</feature>
<dbReference type="RefSeq" id="WP_243802654.1">
    <property type="nucleotide sequence ID" value="NZ_JALHAT010000046.1"/>
</dbReference>
<dbReference type="Gene3D" id="2.60.40.3010">
    <property type="match status" value="1"/>
</dbReference>
<keyword evidence="3" id="KW-1185">Reference proteome</keyword>
<dbReference type="EMBL" id="JALHAT010000046">
    <property type="protein sequence ID" value="MCJ1962596.1"/>
    <property type="molecule type" value="Genomic_DNA"/>
</dbReference>
<name>A0ABT0AHB3_9SPHN</name>
<feature type="compositionally biased region" description="Polar residues" evidence="1">
    <location>
        <begin position="781"/>
        <end position="799"/>
    </location>
</feature>
<dbReference type="Proteomes" id="UP001162802">
    <property type="component" value="Unassembled WGS sequence"/>
</dbReference>
<dbReference type="PANTHER" id="PTHR35399">
    <property type="entry name" value="SLR8030 PROTEIN"/>
    <property type="match status" value="1"/>
</dbReference>
<evidence type="ECO:0000256" key="1">
    <source>
        <dbReference type="SAM" id="MobiDB-lite"/>
    </source>
</evidence>
<gene>
    <name evidence="2" type="ORF">MTR65_18035</name>
</gene>
<protein>
    <submittedName>
        <fullName evidence="2">PhoX family phosphatase</fullName>
    </submittedName>
</protein>
<reference evidence="2" key="1">
    <citation type="submission" date="2022-03" db="EMBL/GenBank/DDBJ databases">
        <title>Identification of a novel bacterium isolated from mangrove sediments.</title>
        <authorList>
            <person name="Pan X."/>
        </authorList>
    </citation>
    <scope>NUCLEOTIDE SEQUENCE</scope>
    <source>
        <strain evidence="2">B2637</strain>
    </source>
</reference>
<comment type="caution">
    <text evidence="2">The sequence shown here is derived from an EMBL/GenBank/DDBJ whole genome shotgun (WGS) entry which is preliminary data.</text>
</comment>
<proteinExistence type="predicted"/>
<feature type="region of interest" description="Disordered" evidence="1">
    <location>
        <begin position="586"/>
        <end position="605"/>
    </location>
</feature>
<evidence type="ECO:0000313" key="2">
    <source>
        <dbReference type="EMBL" id="MCJ1962596.1"/>
    </source>
</evidence>
<evidence type="ECO:0000313" key="3">
    <source>
        <dbReference type="Proteomes" id="UP001162802"/>
    </source>
</evidence>
<sequence length="816" mass="86739">MTPLDPACGYSDGDVDTNDTTTPSLETLADNRFSRRQTIMGGAKATGMALMGTAMLAACDDDNTGSDAGIIVNAGTNAATSAGRVVTLTGTVVAGSASSTTWTQTDGPDVELTLDGTTATFLAPAVEEAIDLEFTFIATTSDGIERKAVTYVRVSPAVLGFTAVEHSLADTVVVPTGYSVTVMTRLGDPLTAATSAYANDGTDTDFANRIGDHADALHYFGLSAAGAPDDMANTRGLMVQNHENITEDYLHPAGPTTIGGARPLDEVRKEIECHGVSVAEYVDSGNRTWSYVQDSSFNRRITPNTPMTLSGPAAGSAWMTTAYSADGTGARGTINNCANGISAWHTNLTCEENWAGYFRRDSGDDANRTPAQLTSLQRYGVRSTSGNYRWSSASTTDTTITRWNATIMGADATEDFRNEPFQFGWVVEIDPYDPTSTPRKRTALGRFGHEGAFVRAVAGQPVGAYMGDDSRGEYLYKYVSNANWNAGDANNADRLAVGDKYLDHGTLYVARFNADGTGEWLPLVYGQVPPRPASGSYPEYTFADQADILINPRLAADALGATPMDRPEWTAGNPVTGEIYLTLTNSNNSNRPVDGTNAANPRSYWNSGNPNGHIVRLREDGDTTAARTFAWDIYMFGADTLDCDTAFEQTNINISDLDTSNDFSSPDGAYFSRESAVSGQFNPVFWIQTDDGAMTDVTNCMMLAAMPGTVGDGNAFTVTNTDGAQTTTQGTHVGALATPATLRRFLVGPVECEITGIDMTPDGRTLFVGIQHPGERGDAGNVTSHWPESQTNASATSRPRSAVVAITKDDGGVIAL</sequence>
<dbReference type="Pfam" id="PF05787">
    <property type="entry name" value="PhoX"/>
    <property type="match status" value="1"/>
</dbReference>
<dbReference type="InterPro" id="IPR008557">
    <property type="entry name" value="PhoX"/>
</dbReference>
<dbReference type="PANTHER" id="PTHR35399:SF2">
    <property type="entry name" value="DUF839 DOMAIN-CONTAINING PROTEIN"/>
    <property type="match status" value="1"/>
</dbReference>